<feature type="compositionally biased region" description="Basic residues" evidence="1">
    <location>
        <begin position="10"/>
        <end position="24"/>
    </location>
</feature>
<reference evidence="2 3" key="1">
    <citation type="journal article" date="2016" name="Front. Microbiol.">
        <title>Genome and transcriptome sequences reveal the specific parasitism of the nematophagous Purpureocillium lilacinum 36-1.</title>
        <authorList>
            <person name="Xie J."/>
            <person name="Li S."/>
            <person name="Mo C."/>
            <person name="Xiao X."/>
            <person name="Peng D."/>
            <person name="Wang G."/>
            <person name="Xiao Y."/>
        </authorList>
    </citation>
    <scope>NUCLEOTIDE SEQUENCE [LARGE SCALE GENOMIC DNA]</scope>
    <source>
        <strain evidence="2 3">36-1</strain>
    </source>
</reference>
<gene>
    <name evidence="2" type="ORF">PCL_08547</name>
</gene>
<accession>A0A2U3DRE1</accession>
<dbReference type="EMBL" id="LCWV01000044">
    <property type="protein sequence ID" value="PWI64833.1"/>
    <property type="molecule type" value="Genomic_DNA"/>
</dbReference>
<evidence type="ECO:0000313" key="3">
    <source>
        <dbReference type="Proteomes" id="UP000245956"/>
    </source>
</evidence>
<sequence>MHASVSARRTPAHQRSLPRCHPRGGRFPSASSPKVQSFALLSGAEWRGNEGLGVLDPAPRGPFGVLFWKDGAWRGKLACCPSCVSAARGYGTRRATVVSRVRVLNARREEILLLLLVLVFEGHISSWPRGRFWLRLAALLQGPSTQHGVFRGRCAGRSFNPPPRTKDTGKEASPEAPAVRASTLSANTNGEQWMHGPIRRATARADLDGQITLERVSKLRGKTS</sequence>
<feature type="compositionally biased region" description="Basic and acidic residues" evidence="1">
    <location>
        <begin position="164"/>
        <end position="173"/>
    </location>
</feature>
<name>A0A2U3DRE1_PURLI</name>
<feature type="region of interest" description="Disordered" evidence="1">
    <location>
        <begin position="151"/>
        <end position="196"/>
    </location>
</feature>
<dbReference type="Proteomes" id="UP000245956">
    <property type="component" value="Unassembled WGS sequence"/>
</dbReference>
<feature type="compositionally biased region" description="Polar residues" evidence="1">
    <location>
        <begin position="182"/>
        <end position="191"/>
    </location>
</feature>
<proteinExistence type="predicted"/>
<organism evidence="2 3">
    <name type="scientific">Purpureocillium lilacinum</name>
    <name type="common">Paecilomyces lilacinus</name>
    <dbReference type="NCBI Taxonomy" id="33203"/>
    <lineage>
        <taxon>Eukaryota</taxon>
        <taxon>Fungi</taxon>
        <taxon>Dikarya</taxon>
        <taxon>Ascomycota</taxon>
        <taxon>Pezizomycotina</taxon>
        <taxon>Sordariomycetes</taxon>
        <taxon>Hypocreomycetidae</taxon>
        <taxon>Hypocreales</taxon>
        <taxon>Ophiocordycipitaceae</taxon>
        <taxon>Purpureocillium</taxon>
    </lineage>
</organism>
<feature type="region of interest" description="Disordered" evidence="1">
    <location>
        <begin position="1"/>
        <end position="32"/>
    </location>
</feature>
<comment type="caution">
    <text evidence="2">The sequence shown here is derived from an EMBL/GenBank/DDBJ whole genome shotgun (WGS) entry which is preliminary data.</text>
</comment>
<evidence type="ECO:0000256" key="1">
    <source>
        <dbReference type="SAM" id="MobiDB-lite"/>
    </source>
</evidence>
<protein>
    <submittedName>
        <fullName evidence="2">Uncharacterized protein</fullName>
    </submittedName>
</protein>
<evidence type="ECO:0000313" key="2">
    <source>
        <dbReference type="EMBL" id="PWI64833.1"/>
    </source>
</evidence>
<dbReference type="AlphaFoldDB" id="A0A2U3DRE1"/>